<evidence type="ECO:0000313" key="6">
    <source>
        <dbReference type="EMBL" id="QCP12177.1"/>
    </source>
</evidence>
<dbReference type="Proteomes" id="UP000298763">
    <property type="component" value="Chromosome"/>
</dbReference>
<keyword evidence="7" id="KW-1185">Reference proteome</keyword>
<organism evidence="5 8">
    <name type="scientific">Pseudoduganella umbonata</name>
    <dbReference type="NCBI Taxonomy" id="864828"/>
    <lineage>
        <taxon>Bacteria</taxon>
        <taxon>Pseudomonadati</taxon>
        <taxon>Pseudomonadota</taxon>
        <taxon>Betaproteobacteria</taxon>
        <taxon>Burkholderiales</taxon>
        <taxon>Oxalobacteraceae</taxon>
        <taxon>Telluria group</taxon>
        <taxon>Pseudoduganella</taxon>
    </lineage>
</organism>
<proteinExistence type="predicted"/>
<dbReference type="OrthoDB" id="262125at2"/>
<dbReference type="Gene3D" id="2.120.10.30">
    <property type="entry name" value="TolB, C-terminal domain"/>
    <property type="match status" value="2"/>
</dbReference>
<evidence type="ECO:0000313" key="8">
    <source>
        <dbReference type="Proteomes" id="UP000584325"/>
    </source>
</evidence>
<dbReference type="SUPFAM" id="SSF53474">
    <property type="entry name" value="alpha/beta-Hydrolases"/>
    <property type="match status" value="1"/>
</dbReference>
<dbReference type="InterPro" id="IPR011659">
    <property type="entry name" value="WD40"/>
</dbReference>
<dbReference type="PANTHER" id="PTHR42776">
    <property type="entry name" value="SERINE PEPTIDASE S9 FAMILY MEMBER"/>
    <property type="match status" value="1"/>
</dbReference>
<feature type="signal peptide" evidence="3">
    <location>
        <begin position="1"/>
        <end position="24"/>
    </location>
</feature>
<dbReference type="Gene3D" id="3.40.50.1820">
    <property type="entry name" value="alpha/beta hydrolase"/>
    <property type="match status" value="1"/>
</dbReference>
<evidence type="ECO:0000313" key="7">
    <source>
        <dbReference type="Proteomes" id="UP000298763"/>
    </source>
</evidence>
<dbReference type="GO" id="GO:0004177">
    <property type="term" value="F:aminopeptidase activity"/>
    <property type="evidence" value="ECO:0007669"/>
    <property type="project" value="UniProtKB-KW"/>
</dbReference>
<keyword evidence="5" id="KW-0645">Protease</keyword>
<evidence type="ECO:0000256" key="1">
    <source>
        <dbReference type="ARBA" id="ARBA00022801"/>
    </source>
</evidence>
<keyword evidence="2" id="KW-0720">Serine protease</keyword>
<dbReference type="Pfam" id="PF07676">
    <property type="entry name" value="PD40"/>
    <property type="match status" value="1"/>
</dbReference>
<feature type="chain" id="PRO_5044607383" evidence="3">
    <location>
        <begin position="25"/>
        <end position="646"/>
    </location>
</feature>
<feature type="domain" description="Peptidase S9 prolyl oligopeptidase catalytic" evidence="4">
    <location>
        <begin position="447"/>
        <end position="646"/>
    </location>
</feature>
<dbReference type="SUPFAM" id="SSF82171">
    <property type="entry name" value="DPP6 N-terminal domain-like"/>
    <property type="match status" value="1"/>
</dbReference>
<gene>
    <name evidence="6" type="ORF">FCL38_18420</name>
    <name evidence="5" type="ORF">FHS02_001081</name>
</gene>
<evidence type="ECO:0000259" key="4">
    <source>
        <dbReference type="Pfam" id="PF00326"/>
    </source>
</evidence>
<evidence type="ECO:0000313" key="5">
    <source>
        <dbReference type="EMBL" id="MBB3220282.1"/>
    </source>
</evidence>
<dbReference type="RefSeq" id="WP_137315017.1">
    <property type="nucleotide sequence ID" value="NZ_CP040017.1"/>
</dbReference>
<dbReference type="InterPro" id="IPR001375">
    <property type="entry name" value="Peptidase_S9_cat"/>
</dbReference>
<keyword evidence="3" id="KW-0732">Signal</keyword>
<reference evidence="5 8" key="2">
    <citation type="submission" date="2020-08" db="EMBL/GenBank/DDBJ databases">
        <title>Genomic Encyclopedia of Type Strains, Phase III (KMG-III): the genomes of soil and plant-associated and newly described type strains.</title>
        <authorList>
            <person name="Whitman W."/>
        </authorList>
    </citation>
    <scope>NUCLEOTIDE SEQUENCE [LARGE SCALE GENOMIC DNA]</scope>
    <source>
        <strain evidence="5 8">CECT 7753</strain>
    </source>
</reference>
<reference evidence="6 7" key="1">
    <citation type="submission" date="2019-05" db="EMBL/GenBank/DDBJ databases">
        <title>Draft Genome Sequences of Six Type Strains of the Genus Massilia.</title>
        <authorList>
            <person name="Miess H."/>
            <person name="Frediansyhah A."/>
            <person name="Gross H."/>
        </authorList>
    </citation>
    <scope>NUCLEOTIDE SEQUENCE [LARGE SCALE GENOMIC DNA]</scope>
    <source>
        <strain evidence="6 7">DSMZ 26121</strain>
    </source>
</reference>
<keyword evidence="5" id="KW-0031">Aminopeptidase</keyword>
<dbReference type="EMBL" id="CP040017">
    <property type="protein sequence ID" value="QCP12177.1"/>
    <property type="molecule type" value="Genomic_DNA"/>
</dbReference>
<dbReference type="Pfam" id="PF00326">
    <property type="entry name" value="Peptidase_S9"/>
    <property type="match status" value="1"/>
</dbReference>
<evidence type="ECO:0000256" key="3">
    <source>
        <dbReference type="SAM" id="SignalP"/>
    </source>
</evidence>
<evidence type="ECO:0000256" key="2">
    <source>
        <dbReference type="ARBA" id="ARBA00022825"/>
    </source>
</evidence>
<dbReference type="Proteomes" id="UP000584325">
    <property type="component" value="Unassembled WGS sequence"/>
</dbReference>
<dbReference type="InterPro" id="IPR029058">
    <property type="entry name" value="AB_hydrolase_fold"/>
</dbReference>
<name>A0A4P8HQV3_9BURK</name>
<keyword evidence="1" id="KW-0378">Hydrolase</keyword>
<dbReference type="AlphaFoldDB" id="A0A4P8HQV3"/>
<accession>A0A4P8HQV3</accession>
<dbReference type="PANTHER" id="PTHR42776:SF4">
    <property type="entry name" value="ACYLAMINO-ACID-RELEASING ENZYME"/>
    <property type="match status" value="1"/>
</dbReference>
<sequence>MQLKAIALASFVAAATSSGAVALAADTGVSLAIRDYKAVALSPAGERIAALESVDTGVPGKRPHAVVVVRDAATGKIVGEYDPCKTCSYDRPSWSPDGKNVAFIGSAGGKATLYVGTRALASVDGNANSARWSPDGASLALLATVGARKETGATAAGARLVGEIGSNDDAQRIATVPAAGGTVKLLSPDDTFIYEYDWTPDGKGFVATGAKGNGDNNWWVAKLAYVDAASGALRVIASPATQLNLPRVSPDGKTVAYVGGLMSDFGSIGGDLWTVPLAGGEPKNITPGFKGTFHGLAWRKNGLVGSALMGDQLTVLSIDAASGTTTQHWSAAVTAAGGTDGRLSFSADGTQVAAAVEDFASAPRLVAGPLAQPKHVTQDNDKLAAQVSVGSVGWGIEGFSSKGWVVGPLQVQPGKKYPMIVQVHGGPASAVTPRYIAAGAAGNSTVRALVDAGYFVFMPNPRGSFGQGQEFARANRRDFGGGDLRDILAGVDAVSKVMPVDAARLGLMGHSYGGFMTMWGVTHSERFKAAVAGAGVANWVSYYGQNGIDQWMVPFFGATMYDDPAIYRKLSPIEYVKNAKTPTLVYVGERDVETPAAQSMEFWHALKALGVPTTFVVYEDEGHAIRKPEHQQDLVRRIVGWFDKYL</sequence>
<protein>
    <submittedName>
        <fullName evidence="5">Dipeptidyl aminopeptidase/acylaminoacyl peptidase</fullName>
    </submittedName>
    <submittedName>
        <fullName evidence="6">S9 family peptidase</fullName>
    </submittedName>
</protein>
<dbReference type="InterPro" id="IPR011042">
    <property type="entry name" value="6-blade_b-propeller_TolB-like"/>
</dbReference>
<dbReference type="GO" id="GO:0006508">
    <property type="term" value="P:proteolysis"/>
    <property type="evidence" value="ECO:0007669"/>
    <property type="project" value="InterPro"/>
</dbReference>
<dbReference type="GO" id="GO:0004252">
    <property type="term" value="F:serine-type endopeptidase activity"/>
    <property type="evidence" value="ECO:0007669"/>
    <property type="project" value="TreeGrafter"/>
</dbReference>
<dbReference type="EMBL" id="JACHXS010000002">
    <property type="protein sequence ID" value="MBB3220282.1"/>
    <property type="molecule type" value="Genomic_DNA"/>
</dbReference>